<dbReference type="Proteomes" id="UP000189941">
    <property type="component" value="Unassembled WGS sequence"/>
</dbReference>
<sequence length="83" mass="9062">MAEVTTTNLELQIKNAAGKAKVVRVPEPSLGLDRVTTEKAAQDLIEANIFVDDSGDPYVTNVGARYVKRTVDEIYNVENEPAV</sequence>
<protein>
    <recommendedName>
        <fullName evidence="3">DUF2922 domain-containing protein</fullName>
    </recommendedName>
</protein>
<accession>A0A1T4MTU2</accession>
<keyword evidence="2" id="KW-1185">Reference proteome</keyword>
<dbReference type="Pfam" id="PF11148">
    <property type="entry name" value="DUF2922"/>
    <property type="match status" value="1"/>
</dbReference>
<reference evidence="2" key="1">
    <citation type="submission" date="2017-02" db="EMBL/GenBank/DDBJ databases">
        <authorList>
            <person name="Varghese N."/>
            <person name="Submissions S."/>
        </authorList>
    </citation>
    <scope>NUCLEOTIDE SEQUENCE [LARGE SCALE GENOMIC DNA]</scope>
    <source>
        <strain evidence="2">DSM 15739</strain>
    </source>
</reference>
<dbReference type="AlphaFoldDB" id="A0A1T4MTU2"/>
<gene>
    <name evidence="1" type="ORF">SAMN02746011_01539</name>
</gene>
<name>A0A1T4MTU2_9LACT</name>
<dbReference type="RefSeq" id="WP_066124583.1">
    <property type="nucleotide sequence ID" value="NZ_FUWO01000014.1"/>
</dbReference>
<dbReference type="OrthoDB" id="2454247at2"/>
<organism evidence="1 2">
    <name type="scientific">Globicatella sulfidifaciens DSM 15739</name>
    <dbReference type="NCBI Taxonomy" id="1121925"/>
    <lineage>
        <taxon>Bacteria</taxon>
        <taxon>Bacillati</taxon>
        <taxon>Bacillota</taxon>
        <taxon>Bacilli</taxon>
        <taxon>Lactobacillales</taxon>
        <taxon>Aerococcaceae</taxon>
        <taxon>Globicatella</taxon>
    </lineage>
</organism>
<evidence type="ECO:0008006" key="3">
    <source>
        <dbReference type="Google" id="ProtNLM"/>
    </source>
</evidence>
<proteinExistence type="predicted"/>
<dbReference type="InterPro" id="IPR021321">
    <property type="entry name" value="DUF2922"/>
</dbReference>
<dbReference type="STRING" id="1121925.SAMN02746011_01539"/>
<evidence type="ECO:0000313" key="2">
    <source>
        <dbReference type="Proteomes" id="UP000189941"/>
    </source>
</evidence>
<evidence type="ECO:0000313" key="1">
    <source>
        <dbReference type="EMBL" id="SJZ70393.1"/>
    </source>
</evidence>
<dbReference type="EMBL" id="FUWO01000014">
    <property type="protein sequence ID" value="SJZ70393.1"/>
    <property type="molecule type" value="Genomic_DNA"/>
</dbReference>